<evidence type="ECO:0000313" key="3">
    <source>
        <dbReference type="Proteomes" id="UP000616143"/>
    </source>
</evidence>
<evidence type="ECO:0000313" key="2">
    <source>
        <dbReference type="EMBL" id="GGU04620.1"/>
    </source>
</evidence>
<name>A0A830H1U6_9CREN</name>
<dbReference type="GO" id="GO:0051782">
    <property type="term" value="P:negative regulation of cell division"/>
    <property type="evidence" value="ECO:0007669"/>
    <property type="project" value="TreeGrafter"/>
</dbReference>
<dbReference type="AlphaFoldDB" id="A0A830H1U6"/>
<gene>
    <name evidence="2" type="ORF">GCM10007116_21560</name>
</gene>
<organism evidence="2 3">
    <name type="scientific">Sulfodiicoccus acidiphilus</name>
    <dbReference type="NCBI Taxonomy" id="1670455"/>
    <lineage>
        <taxon>Archaea</taxon>
        <taxon>Thermoproteota</taxon>
        <taxon>Thermoprotei</taxon>
        <taxon>Sulfolobales</taxon>
        <taxon>Sulfolobaceae</taxon>
        <taxon>Sulfodiicoccus</taxon>
    </lineage>
</organism>
<dbReference type="GO" id="GO:0005524">
    <property type="term" value="F:ATP binding"/>
    <property type="evidence" value="ECO:0007669"/>
    <property type="project" value="TreeGrafter"/>
</dbReference>
<reference evidence="2" key="2">
    <citation type="submission" date="2020-09" db="EMBL/GenBank/DDBJ databases">
        <authorList>
            <person name="Sun Q."/>
            <person name="Ohkuma M."/>
        </authorList>
    </citation>
    <scope>NUCLEOTIDE SEQUENCE</scope>
    <source>
        <strain evidence="2">JCM 31740</strain>
    </source>
</reference>
<dbReference type="RefSeq" id="WP_188848680.1">
    <property type="nucleotide sequence ID" value="NZ_BMQS01000029.1"/>
</dbReference>
<dbReference type="InterPro" id="IPR050625">
    <property type="entry name" value="ParA/MinD_ATPase"/>
</dbReference>
<dbReference type="SUPFAM" id="SSF52540">
    <property type="entry name" value="P-loop containing nucleoside triphosphate hydrolases"/>
    <property type="match status" value="1"/>
</dbReference>
<feature type="domain" description="CobQ/CobB/MinD/ParA nucleotide binding" evidence="1">
    <location>
        <begin position="5"/>
        <end position="41"/>
    </location>
</feature>
<dbReference type="EMBL" id="BMQS01000029">
    <property type="protein sequence ID" value="GGU04620.1"/>
    <property type="molecule type" value="Genomic_DNA"/>
</dbReference>
<dbReference type="PANTHER" id="PTHR43384">
    <property type="entry name" value="SEPTUM SITE-DETERMINING PROTEIN MIND HOMOLOG, CHLOROPLASTIC-RELATED"/>
    <property type="match status" value="1"/>
</dbReference>
<dbReference type="InterPro" id="IPR002586">
    <property type="entry name" value="CobQ/CobB/MinD/ParA_Nub-bd_dom"/>
</dbReference>
<proteinExistence type="predicted"/>
<comment type="caution">
    <text evidence="2">The sequence shown here is derived from an EMBL/GenBank/DDBJ whole genome shotgun (WGS) entry which is preliminary data.</text>
</comment>
<protein>
    <recommendedName>
        <fullName evidence="1">CobQ/CobB/MinD/ParA nucleotide binding domain-containing protein</fullName>
    </recommendedName>
</protein>
<evidence type="ECO:0000259" key="1">
    <source>
        <dbReference type="Pfam" id="PF01656"/>
    </source>
</evidence>
<accession>A0A830H1U6</accession>
<dbReference type="GO" id="GO:0005829">
    <property type="term" value="C:cytosol"/>
    <property type="evidence" value="ECO:0007669"/>
    <property type="project" value="TreeGrafter"/>
</dbReference>
<dbReference type="Gene3D" id="3.40.50.300">
    <property type="entry name" value="P-loop containing nucleotide triphosphate hydrolases"/>
    <property type="match status" value="1"/>
</dbReference>
<dbReference type="OrthoDB" id="36110at2157"/>
<dbReference type="PANTHER" id="PTHR43384:SF10">
    <property type="entry name" value="ATPASE INVOLVED IN CHROMOSOME PARTITIONING, PARA_MIND FAMILY"/>
    <property type="match status" value="1"/>
</dbReference>
<dbReference type="Pfam" id="PF01656">
    <property type="entry name" value="CbiA"/>
    <property type="match status" value="1"/>
</dbReference>
<dbReference type="GO" id="GO:0009898">
    <property type="term" value="C:cytoplasmic side of plasma membrane"/>
    <property type="evidence" value="ECO:0007669"/>
    <property type="project" value="TreeGrafter"/>
</dbReference>
<reference evidence="2" key="1">
    <citation type="journal article" date="2014" name="Int. J. Syst. Evol. Microbiol.">
        <title>Complete genome sequence of Corynebacterium casei LMG S-19264T (=DSM 44701T), isolated from a smear-ripened cheese.</title>
        <authorList>
            <consortium name="US DOE Joint Genome Institute (JGI-PGF)"/>
            <person name="Walter F."/>
            <person name="Albersmeier A."/>
            <person name="Kalinowski J."/>
            <person name="Ruckert C."/>
        </authorList>
    </citation>
    <scope>NUCLEOTIDE SEQUENCE</scope>
    <source>
        <strain evidence="2">JCM 31740</strain>
    </source>
</reference>
<dbReference type="CDD" id="cd02042">
    <property type="entry name" value="ParAB_family"/>
    <property type="match status" value="1"/>
</dbReference>
<sequence length="250" mass="28495">MRIEVLGVKGGVGKSTVAAHLAKALAELGRKVLFLDRDYNGWGSWSLGVESKGLLWWAMHGGERDFMKETRPNLKVLKLYPPSPQFYELILRVHRSLELMTKGAEAYKEVLRSDDFDYFVVDNPVNVGPDDEAARHEREFFYQARPEQEGVGLFVSDPSTPGLRAVANYVKASSTWVKPLALVVNMIPPTPDEVERVQMWLRENCLPLSFKICEAVEFDDTLYQYRQFPNPEVKWEAIFNLAKKITDLGN</sequence>
<dbReference type="InterPro" id="IPR027417">
    <property type="entry name" value="P-loop_NTPase"/>
</dbReference>
<dbReference type="Proteomes" id="UP000616143">
    <property type="component" value="Unassembled WGS sequence"/>
</dbReference>
<dbReference type="GO" id="GO:0016887">
    <property type="term" value="F:ATP hydrolysis activity"/>
    <property type="evidence" value="ECO:0007669"/>
    <property type="project" value="TreeGrafter"/>
</dbReference>